<proteinExistence type="predicted"/>
<dbReference type="EMBL" id="CAMXCT010006801">
    <property type="protein sequence ID" value="CAI4020318.1"/>
    <property type="molecule type" value="Genomic_DNA"/>
</dbReference>
<protein>
    <submittedName>
        <fullName evidence="2">Uncharacterized protein</fullName>
    </submittedName>
</protein>
<feature type="region of interest" description="Disordered" evidence="1">
    <location>
        <begin position="300"/>
        <end position="333"/>
    </location>
</feature>
<keyword evidence="4" id="KW-1185">Reference proteome</keyword>
<evidence type="ECO:0000313" key="4">
    <source>
        <dbReference type="Proteomes" id="UP001152797"/>
    </source>
</evidence>
<sequence>MDIQLMAESYRLGVRRSTITLPWEQPCLKPIFGKRQRLVEAPKFVPLQSDADHHVTFDQKEVAGKVTWSRVTSVIPWPVAQERSLSRALENWRIIVSDDLETSVLGRQIRSILDGTVTDMTEEQVIRDAMIFLSKQSYLPQKNTVDEYEPESPIHAEWEFCGSDGDVSMSSVSEGDHGLFETGCQTSDEDRDAEVAAPIVGASIASELRYSIAEWRDAVTLSAVTPTNSNSICNVFFDVSETVGAPASNAEGQLAELTRGGLHPGPNGQLPLDDHVRALLQGPEIKWMLMPLPKRQVIKPVQPIAAANKPKVDSDSKRDRDGDSKKTKADAARLKKLRRTPMPKQLMGGVPCDEQGIFGEKGEKRQRFQAMAPERKLLGVVASDAEGQSFSEVPAEGQAKPMGADRKSDGTGTQTDDKHGTVFLLDIFSGTAGVAASFIQLGGDALGLDHMVDKKRMRGPISKTDLCKKETQDQVISWLEQGKVDAVMLAPPCGTSSRAREIPVFESGRRRSALRPLRSKKWPNGIPSLRGVPALKVKLANKLYAFTRRVIDTCVRLGIPFICENPQRSWMWDTTFFQDLPTSCNFQCIHSCMYGGQRLKKTALLLNFEANNLKLTCNGKHQHLPWGKTISPHTGDTVFSTSTEAEYPWPLCKQLAQAFAEQIRMAGKFFELPSTTMDVKQRMGAGTQPRGKLGPLLLAEFKHKVVVKSSRVGIPKTITEESPEPFQGIPLHSKLISSRTEMVKGVNGDEEMQISEFGVYYTPEEFLGIAATLQHPLDSPQLVDDCNLRAMLAIRDWTEAQVAEFRTKNLRYYTKLAVDLMEDERALRACMDPQVNEVLRGKRLKLFQQMCADAGVADETLFEELTAGFRLTGPMQASGQFPRRIKPASITVQQLRESSVWAKKMIYSSCKRVSSDPEIALAVFQETQQQLSDGWVKGPFTMQQMDERFGGCWIPSKRFGVRQGGKVRAVDDFSEFLVNASVTSTEKLALYGIDEVINTARFFMGIDAITFDCDGFPVLAHCDNTTGSPWKQLQGRALDLKAAYKQLARHPEDAWAAVLAVWNPDSNSVEFYESVALPFGSVSAVMCFNRMARALRIIMSKLFLLVNTNFFDDFCQLEIPKLCKSAWDTAELVMQLLGWRISTSEDKRLPFATKFTMLGAVVDLSMMCDGKVVVCNKPSRLEDIAGLVTEIVSKRKVPVSLVETLRGRLLYAAGHTFGRCTQLAIQLISKAVREGP</sequence>
<dbReference type="Proteomes" id="UP001152797">
    <property type="component" value="Unassembled WGS sequence"/>
</dbReference>
<gene>
    <name evidence="2" type="ORF">C1SCF055_LOCUS44741</name>
</gene>
<dbReference type="OrthoDB" id="423494at2759"/>
<reference evidence="2" key="1">
    <citation type="submission" date="2022-10" db="EMBL/GenBank/DDBJ databases">
        <authorList>
            <person name="Chen Y."/>
            <person name="Dougan E. K."/>
            <person name="Chan C."/>
            <person name="Rhodes N."/>
            <person name="Thang M."/>
        </authorList>
    </citation>
    <scope>NUCLEOTIDE SEQUENCE</scope>
</reference>
<dbReference type="EMBL" id="CAMXCT020006801">
    <property type="protein sequence ID" value="CAL1173693.1"/>
    <property type="molecule type" value="Genomic_DNA"/>
</dbReference>
<dbReference type="AlphaFoldDB" id="A0A9P1M600"/>
<comment type="caution">
    <text evidence="2">The sequence shown here is derived from an EMBL/GenBank/DDBJ whole genome shotgun (WGS) entry which is preliminary data.</text>
</comment>
<organism evidence="2">
    <name type="scientific">Cladocopium goreaui</name>
    <dbReference type="NCBI Taxonomy" id="2562237"/>
    <lineage>
        <taxon>Eukaryota</taxon>
        <taxon>Sar</taxon>
        <taxon>Alveolata</taxon>
        <taxon>Dinophyceae</taxon>
        <taxon>Suessiales</taxon>
        <taxon>Symbiodiniaceae</taxon>
        <taxon>Cladocopium</taxon>
    </lineage>
</organism>
<reference evidence="3" key="2">
    <citation type="submission" date="2024-04" db="EMBL/GenBank/DDBJ databases">
        <authorList>
            <person name="Chen Y."/>
            <person name="Shah S."/>
            <person name="Dougan E. K."/>
            <person name="Thang M."/>
            <person name="Chan C."/>
        </authorList>
    </citation>
    <scope>NUCLEOTIDE SEQUENCE [LARGE SCALE GENOMIC DNA]</scope>
</reference>
<name>A0A9P1M600_9DINO</name>
<evidence type="ECO:0000313" key="2">
    <source>
        <dbReference type="EMBL" id="CAI4020318.1"/>
    </source>
</evidence>
<accession>A0A9P1M600</accession>
<evidence type="ECO:0000256" key="1">
    <source>
        <dbReference type="SAM" id="MobiDB-lite"/>
    </source>
</evidence>
<feature type="compositionally biased region" description="Basic and acidic residues" evidence="1">
    <location>
        <begin position="310"/>
        <end position="333"/>
    </location>
</feature>
<dbReference type="EMBL" id="CAMXCT030006801">
    <property type="protein sequence ID" value="CAL4807630.1"/>
    <property type="molecule type" value="Genomic_DNA"/>
</dbReference>
<feature type="compositionally biased region" description="Basic and acidic residues" evidence="1">
    <location>
        <begin position="403"/>
        <end position="415"/>
    </location>
</feature>
<evidence type="ECO:0000313" key="3">
    <source>
        <dbReference type="EMBL" id="CAL1173693.1"/>
    </source>
</evidence>
<feature type="region of interest" description="Disordered" evidence="1">
    <location>
        <begin position="388"/>
        <end position="415"/>
    </location>
</feature>